<organism evidence="1 2">
    <name type="scientific">Athelia psychrophila</name>
    <dbReference type="NCBI Taxonomy" id="1759441"/>
    <lineage>
        <taxon>Eukaryota</taxon>
        <taxon>Fungi</taxon>
        <taxon>Dikarya</taxon>
        <taxon>Basidiomycota</taxon>
        <taxon>Agaricomycotina</taxon>
        <taxon>Agaricomycetes</taxon>
        <taxon>Agaricomycetidae</taxon>
        <taxon>Atheliales</taxon>
        <taxon>Atheliaceae</taxon>
        <taxon>Athelia</taxon>
    </lineage>
</organism>
<dbReference type="EMBL" id="KV417616">
    <property type="protein sequence ID" value="KZP14497.1"/>
    <property type="molecule type" value="Genomic_DNA"/>
</dbReference>
<proteinExistence type="predicted"/>
<reference evidence="1 2" key="1">
    <citation type="journal article" date="2016" name="Mol. Biol. Evol.">
        <title>Comparative Genomics of Early-Diverging Mushroom-Forming Fungi Provides Insights into the Origins of Lignocellulose Decay Capabilities.</title>
        <authorList>
            <person name="Nagy L.G."/>
            <person name="Riley R."/>
            <person name="Tritt A."/>
            <person name="Adam C."/>
            <person name="Daum C."/>
            <person name="Floudas D."/>
            <person name="Sun H."/>
            <person name="Yadav J.S."/>
            <person name="Pangilinan J."/>
            <person name="Larsson K.H."/>
            <person name="Matsuura K."/>
            <person name="Barry K."/>
            <person name="Labutti K."/>
            <person name="Kuo R."/>
            <person name="Ohm R.A."/>
            <person name="Bhattacharya S.S."/>
            <person name="Shirouzu T."/>
            <person name="Yoshinaga Y."/>
            <person name="Martin F.M."/>
            <person name="Grigoriev I.V."/>
            <person name="Hibbett D.S."/>
        </authorList>
    </citation>
    <scope>NUCLEOTIDE SEQUENCE [LARGE SCALE GENOMIC DNA]</scope>
    <source>
        <strain evidence="1 2">CBS 109695</strain>
    </source>
</reference>
<gene>
    <name evidence="1" type="ORF">FIBSPDRAFT_104896</name>
</gene>
<evidence type="ECO:0000313" key="2">
    <source>
        <dbReference type="Proteomes" id="UP000076532"/>
    </source>
</evidence>
<keyword evidence="2" id="KW-1185">Reference proteome</keyword>
<evidence type="ECO:0000313" key="1">
    <source>
        <dbReference type="EMBL" id="KZP14497.1"/>
    </source>
</evidence>
<sequence>MASLRPTPPTIENPLRWRHKLDWIRCVLRVRRGWLITSSAIVRSPSGKPGRPECSIKCYLRRQTRKGECIKGWAGARFLCLGGGLIARKFNEAPPNRMKALPPHQPHPLV</sequence>
<accession>A0A166DAK0</accession>
<dbReference type="AlphaFoldDB" id="A0A166DAK0"/>
<protein>
    <submittedName>
        <fullName evidence="1">Uncharacterized protein</fullName>
    </submittedName>
</protein>
<dbReference type="Proteomes" id="UP000076532">
    <property type="component" value="Unassembled WGS sequence"/>
</dbReference>
<name>A0A166DAK0_9AGAM</name>